<dbReference type="AlphaFoldDB" id="A0A4S3TN19"/>
<evidence type="ECO:0000256" key="1">
    <source>
        <dbReference type="ARBA" id="ARBA00023015"/>
    </source>
</evidence>
<dbReference type="EMBL" id="RBZW01000016">
    <property type="protein sequence ID" value="THE65684.1"/>
    <property type="molecule type" value="Genomic_DNA"/>
</dbReference>
<dbReference type="PANTHER" id="PTHR34236:SF1">
    <property type="entry name" value="DIMETHYL SULFOXIDE REDUCTASE TRANSCRIPTIONAL ACTIVATOR"/>
    <property type="match status" value="1"/>
</dbReference>
<feature type="domain" description="HTH bat-type" evidence="3">
    <location>
        <begin position="151"/>
        <end position="201"/>
    </location>
</feature>
<organism evidence="4 5">
    <name type="scientific">Salinadaptatus halalkaliphilus</name>
    <dbReference type="NCBI Taxonomy" id="2419781"/>
    <lineage>
        <taxon>Archaea</taxon>
        <taxon>Methanobacteriati</taxon>
        <taxon>Methanobacteriota</taxon>
        <taxon>Stenosarchaea group</taxon>
        <taxon>Halobacteria</taxon>
        <taxon>Halobacteriales</taxon>
        <taxon>Natrialbaceae</taxon>
        <taxon>Salinadaptatus</taxon>
    </lineage>
</organism>
<evidence type="ECO:0000313" key="5">
    <source>
        <dbReference type="Proteomes" id="UP000318864"/>
    </source>
</evidence>
<evidence type="ECO:0000256" key="2">
    <source>
        <dbReference type="ARBA" id="ARBA00023163"/>
    </source>
</evidence>
<keyword evidence="2" id="KW-0804">Transcription</keyword>
<dbReference type="PANTHER" id="PTHR34236">
    <property type="entry name" value="DIMETHYL SULFOXIDE REDUCTASE TRANSCRIPTIONAL ACTIVATOR"/>
    <property type="match status" value="1"/>
</dbReference>
<keyword evidence="5" id="KW-1185">Reference proteome</keyword>
<dbReference type="Pfam" id="PF04967">
    <property type="entry name" value="HTH_10"/>
    <property type="match status" value="1"/>
</dbReference>
<protein>
    <submittedName>
        <fullName evidence="4">Bacterio-opsin activator</fullName>
    </submittedName>
</protein>
<dbReference type="Proteomes" id="UP000318864">
    <property type="component" value="Unassembled WGS sequence"/>
</dbReference>
<dbReference type="InterPro" id="IPR007050">
    <property type="entry name" value="HTH_bacterioopsin"/>
</dbReference>
<sequence length="211" mass="23429">MISAQFRIQIPAGVWIREVSESCPDTTFKLLSGYRLEETAVELGEIVADDPKTGAEAVRSHPTVLEYDLLEATEGRVLSKYETSDTALYDFVELSGMPLEFPVLARDGWFEFDLTGTREDLERLQATLEDAGARFELQSLVGGTDPETVVTDRQRELLEAGLRMGYYEVPRECTLAELADSFDIDKATASTILRRGEASLLRAFLTGPPGR</sequence>
<proteinExistence type="predicted"/>
<reference evidence="4 5" key="1">
    <citation type="submission" date="2018-10" db="EMBL/GenBank/DDBJ databases">
        <title>Natronolimnobius sp. XQ-INN 246 isolated from Inner Mongolia Autonomous Region of China.</title>
        <authorList>
            <person name="Xue Q."/>
        </authorList>
    </citation>
    <scope>NUCLEOTIDE SEQUENCE [LARGE SCALE GENOMIC DNA]</scope>
    <source>
        <strain evidence="4 5">XQ-INN 246</strain>
    </source>
</reference>
<comment type="caution">
    <text evidence="4">The sequence shown here is derived from an EMBL/GenBank/DDBJ whole genome shotgun (WGS) entry which is preliminary data.</text>
</comment>
<name>A0A4S3TN19_9EURY</name>
<dbReference type="OrthoDB" id="51502at2157"/>
<keyword evidence="1" id="KW-0805">Transcription regulation</keyword>
<gene>
    <name evidence="4" type="ORF">D8Y22_05785</name>
</gene>
<accession>A0A4S3TN19</accession>
<dbReference type="RefSeq" id="WP_141463755.1">
    <property type="nucleotide sequence ID" value="NZ_RBZW01000016.1"/>
</dbReference>
<evidence type="ECO:0000259" key="3">
    <source>
        <dbReference type="Pfam" id="PF04967"/>
    </source>
</evidence>
<evidence type="ECO:0000313" key="4">
    <source>
        <dbReference type="EMBL" id="THE65684.1"/>
    </source>
</evidence>